<dbReference type="SUPFAM" id="SSF54427">
    <property type="entry name" value="NTF2-like"/>
    <property type="match status" value="1"/>
</dbReference>
<gene>
    <name evidence="1" type="ORF">LTR91_016344</name>
</gene>
<protein>
    <recommendedName>
        <fullName evidence="3">SnoaL-like domain-containing protein</fullName>
    </recommendedName>
</protein>
<accession>A0AAN6QKS9</accession>
<keyword evidence="2" id="KW-1185">Reference proteome</keyword>
<reference evidence="1" key="1">
    <citation type="submission" date="2023-06" db="EMBL/GenBank/DDBJ databases">
        <title>Black Yeasts Isolated from many extreme environments.</title>
        <authorList>
            <person name="Coleine C."/>
            <person name="Stajich J.E."/>
            <person name="Selbmann L."/>
        </authorList>
    </citation>
    <scope>NUCLEOTIDE SEQUENCE</scope>
    <source>
        <strain evidence="1">CCFEE 5200</strain>
    </source>
</reference>
<comment type="caution">
    <text evidence="1">The sequence shown here is derived from an EMBL/GenBank/DDBJ whole genome shotgun (WGS) entry which is preliminary data.</text>
</comment>
<sequence>MAPSRADIEKLCAHLATSDQSPFFDRVSPDVVWDVMGKKSVAPSPSTDEIRGLADVQLRHAGTHPAAGHFTSLGTPSTVFTTAVPLSVLITSPESWKKGALGVINERLQHPLQLKIVNVVGGGADQEWATVELEANGVCNNGMPYPQRYAWVMRFDESGTIVQVRAYLDSALVQKAVDQNP</sequence>
<dbReference type="Gene3D" id="3.10.450.50">
    <property type="match status" value="1"/>
</dbReference>
<dbReference type="AlphaFoldDB" id="A0AAN6QKS9"/>
<dbReference type="Proteomes" id="UP001175353">
    <property type="component" value="Unassembled WGS sequence"/>
</dbReference>
<organism evidence="1 2">
    <name type="scientific">Friedmanniomyces endolithicus</name>
    <dbReference type="NCBI Taxonomy" id="329885"/>
    <lineage>
        <taxon>Eukaryota</taxon>
        <taxon>Fungi</taxon>
        <taxon>Dikarya</taxon>
        <taxon>Ascomycota</taxon>
        <taxon>Pezizomycotina</taxon>
        <taxon>Dothideomycetes</taxon>
        <taxon>Dothideomycetidae</taxon>
        <taxon>Mycosphaerellales</taxon>
        <taxon>Teratosphaeriaceae</taxon>
        <taxon>Friedmanniomyces</taxon>
    </lineage>
</organism>
<dbReference type="EMBL" id="JAUJLE010000197">
    <property type="protein sequence ID" value="KAK0969433.1"/>
    <property type="molecule type" value="Genomic_DNA"/>
</dbReference>
<proteinExistence type="predicted"/>
<evidence type="ECO:0008006" key="3">
    <source>
        <dbReference type="Google" id="ProtNLM"/>
    </source>
</evidence>
<name>A0AAN6QKS9_9PEZI</name>
<evidence type="ECO:0000313" key="1">
    <source>
        <dbReference type="EMBL" id="KAK0969433.1"/>
    </source>
</evidence>
<evidence type="ECO:0000313" key="2">
    <source>
        <dbReference type="Proteomes" id="UP001175353"/>
    </source>
</evidence>
<dbReference type="InterPro" id="IPR032710">
    <property type="entry name" value="NTF2-like_dom_sf"/>
</dbReference>